<keyword evidence="2" id="KW-1185">Reference proteome</keyword>
<name>A0ACB8TN63_9APHY</name>
<reference evidence="1" key="1">
    <citation type="journal article" date="2021" name="Environ. Microbiol.">
        <title>Gene family expansions and transcriptome signatures uncover fungal adaptations to wood decay.</title>
        <authorList>
            <person name="Hage H."/>
            <person name="Miyauchi S."/>
            <person name="Viragh M."/>
            <person name="Drula E."/>
            <person name="Min B."/>
            <person name="Chaduli D."/>
            <person name="Navarro D."/>
            <person name="Favel A."/>
            <person name="Norest M."/>
            <person name="Lesage-Meessen L."/>
            <person name="Balint B."/>
            <person name="Merenyi Z."/>
            <person name="de Eugenio L."/>
            <person name="Morin E."/>
            <person name="Martinez A.T."/>
            <person name="Baldrian P."/>
            <person name="Stursova M."/>
            <person name="Martinez M.J."/>
            <person name="Novotny C."/>
            <person name="Magnuson J.K."/>
            <person name="Spatafora J.W."/>
            <person name="Maurice S."/>
            <person name="Pangilinan J."/>
            <person name="Andreopoulos W."/>
            <person name="LaButti K."/>
            <person name="Hundley H."/>
            <person name="Na H."/>
            <person name="Kuo A."/>
            <person name="Barry K."/>
            <person name="Lipzen A."/>
            <person name="Henrissat B."/>
            <person name="Riley R."/>
            <person name="Ahrendt S."/>
            <person name="Nagy L.G."/>
            <person name="Grigoriev I.V."/>
            <person name="Martin F."/>
            <person name="Rosso M.N."/>
        </authorList>
    </citation>
    <scope>NUCLEOTIDE SEQUENCE</scope>
    <source>
        <strain evidence="1">CBS 384.51</strain>
    </source>
</reference>
<dbReference type="Proteomes" id="UP001055072">
    <property type="component" value="Unassembled WGS sequence"/>
</dbReference>
<proteinExistence type="predicted"/>
<dbReference type="EMBL" id="MU274964">
    <property type="protein sequence ID" value="KAI0083473.1"/>
    <property type="molecule type" value="Genomic_DNA"/>
</dbReference>
<evidence type="ECO:0000313" key="1">
    <source>
        <dbReference type="EMBL" id="KAI0083473.1"/>
    </source>
</evidence>
<organism evidence="1 2">
    <name type="scientific">Irpex rosettiformis</name>
    <dbReference type="NCBI Taxonomy" id="378272"/>
    <lineage>
        <taxon>Eukaryota</taxon>
        <taxon>Fungi</taxon>
        <taxon>Dikarya</taxon>
        <taxon>Basidiomycota</taxon>
        <taxon>Agaricomycotina</taxon>
        <taxon>Agaricomycetes</taxon>
        <taxon>Polyporales</taxon>
        <taxon>Irpicaceae</taxon>
        <taxon>Irpex</taxon>
    </lineage>
</organism>
<protein>
    <submittedName>
        <fullName evidence="1">Uncharacterized protein</fullName>
    </submittedName>
</protein>
<sequence>MATAAYLFNDNTFEVNNGHLVLQLRTNNGHYEVEEFIEFIHRAENSQQIVDSIRMLTIIGRELRPGQDYTHPAVAALSEPFDVGLLQSILKTLVNIQTLAMRDLWISGGRLPFKPQQFRVFGLTLDNIYCSWNGSSVDFTLVLSLFVHIEMLQLFYLPSQVHDYATDKEREAFDDFAKATTGFMSSVTRLGIVTPGQQLSTYLGPIFPIFGGITSLDVNCRTYDDINSLGVLLWGIGARLTWFALNLSTLQLKNAEDPDCDVAPEIMQIVDLLKEPFNTLINVQCLTLRIGSVSVDYFDRRTVGAFRLMHIFDGMPINILRHLTIDFDSYSHCYTSGEIVELEDETLPNSWNPAYGDPILVCWDTVWRICRHFTDLGSIELLWRNLTMNQWKLEDREHVAWCMDEFSHLLKGVSPSAGCRDLRCIRG</sequence>
<comment type="caution">
    <text evidence="1">The sequence shown here is derived from an EMBL/GenBank/DDBJ whole genome shotgun (WGS) entry which is preliminary data.</text>
</comment>
<evidence type="ECO:0000313" key="2">
    <source>
        <dbReference type="Proteomes" id="UP001055072"/>
    </source>
</evidence>
<accession>A0ACB8TN63</accession>
<gene>
    <name evidence="1" type="ORF">BDY19DRAFT_998537</name>
</gene>